<dbReference type="Proteomes" id="UP000186141">
    <property type="component" value="Unassembled WGS sequence"/>
</dbReference>
<evidence type="ECO:0000313" key="1">
    <source>
        <dbReference type="EMBL" id="SIT17584.1"/>
    </source>
</evidence>
<dbReference type="STRING" id="1086013.SAMN05421774_10763"/>
<dbReference type="Gene3D" id="3.30.70.100">
    <property type="match status" value="1"/>
</dbReference>
<sequence length="232" mass="25649">MTFALMLFHEAAPGTTPVVPAEELAALRDLLSTVPGMTEALIFTPATARDQYTDDGASPPLGLQLHFPRLELLEAACAPDGPLQQLGSRLPSLAGTDATAQAFWRRTWDVPDPQICTPAGALPCSFVVHYPGPAQDDNAWHAHYMAGHPPLFARFPGIRWIEILTPVDWVSFLPHTKVRHLQRNRILFDSSDALTAALQSPVRHELRADYHTFPAYDGGNKHFAMWTETLRP</sequence>
<proteinExistence type="predicted"/>
<evidence type="ECO:0008006" key="3">
    <source>
        <dbReference type="Google" id="ProtNLM"/>
    </source>
</evidence>
<gene>
    <name evidence="1" type="ORF">SAMN05421774_10763</name>
</gene>
<name>A0A1N7Q413_9RHOB</name>
<dbReference type="SUPFAM" id="SSF54909">
    <property type="entry name" value="Dimeric alpha+beta barrel"/>
    <property type="match status" value="1"/>
</dbReference>
<dbReference type="RefSeq" id="WP_076533114.1">
    <property type="nucleotide sequence ID" value="NZ_BMEH01000007.1"/>
</dbReference>
<keyword evidence="2" id="KW-1185">Reference proteome</keyword>
<dbReference type="AlphaFoldDB" id="A0A1N7Q413"/>
<evidence type="ECO:0000313" key="2">
    <source>
        <dbReference type="Proteomes" id="UP000186141"/>
    </source>
</evidence>
<protein>
    <recommendedName>
        <fullName evidence="3">EthD domain-containing protein</fullName>
    </recommendedName>
</protein>
<dbReference type="InterPro" id="IPR011008">
    <property type="entry name" value="Dimeric_a/b-barrel"/>
</dbReference>
<dbReference type="OrthoDB" id="7593998at2"/>
<reference evidence="1 2" key="1">
    <citation type="submission" date="2017-01" db="EMBL/GenBank/DDBJ databases">
        <authorList>
            <person name="Mah S.A."/>
            <person name="Swanson W.J."/>
            <person name="Moy G.W."/>
            <person name="Vacquier V.D."/>
        </authorList>
    </citation>
    <scope>NUCLEOTIDE SEQUENCE [LARGE SCALE GENOMIC DNA]</scope>
    <source>
        <strain evidence="1 2">DSM 26375</strain>
    </source>
</reference>
<organism evidence="1 2">
    <name type="scientific">Gemmobacter megaterium</name>
    <dbReference type="NCBI Taxonomy" id="1086013"/>
    <lineage>
        <taxon>Bacteria</taxon>
        <taxon>Pseudomonadati</taxon>
        <taxon>Pseudomonadota</taxon>
        <taxon>Alphaproteobacteria</taxon>
        <taxon>Rhodobacterales</taxon>
        <taxon>Paracoccaceae</taxon>
        <taxon>Gemmobacter</taxon>
    </lineage>
</organism>
<accession>A0A1N7Q413</accession>
<dbReference type="EMBL" id="FTOT01000007">
    <property type="protein sequence ID" value="SIT17584.1"/>
    <property type="molecule type" value="Genomic_DNA"/>
</dbReference>